<sequence length="111" mass="11650">MICFLLPGLKGMTSSFTSSGSALLTKFCTMPLSLRIAFNFTLVGALITSTPSLCSIVNEYPFGVFIFLMVGSNIACSLSCSFALNRTSFCSSTSAAGISNPNPACSCNLMM</sequence>
<organism evidence="2">
    <name type="scientific">uncultured marine virus</name>
    <dbReference type="NCBI Taxonomy" id="186617"/>
    <lineage>
        <taxon>Viruses</taxon>
        <taxon>environmental samples</taxon>
    </lineage>
</organism>
<accession>A0A0F7L859</accession>
<reference evidence="2" key="2">
    <citation type="submission" date="2015-03" db="EMBL/GenBank/DDBJ databases">
        <authorList>
            <person name="Chow C.-E.T."/>
            <person name="Winget D.M."/>
            <person name="White R.A.III."/>
            <person name="Hallam S.J."/>
            <person name="Suttle C.A."/>
        </authorList>
    </citation>
    <scope>NUCLEOTIDE SEQUENCE</scope>
    <source>
        <strain evidence="2">Oxic3_3</strain>
    </source>
</reference>
<keyword evidence="1" id="KW-1133">Transmembrane helix</keyword>
<evidence type="ECO:0000313" key="2">
    <source>
        <dbReference type="EMBL" id="AKH48754.1"/>
    </source>
</evidence>
<feature type="transmembrane region" description="Helical" evidence="1">
    <location>
        <begin position="64"/>
        <end position="84"/>
    </location>
</feature>
<reference evidence="2" key="1">
    <citation type="journal article" date="2015" name="Front. Microbiol.">
        <title>Combining genomic sequencing methods to explore viral diversity and reveal potential virus-host interactions.</title>
        <authorList>
            <person name="Chow C.E."/>
            <person name="Winget D.M."/>
            <person name="White R.A.III."/>
            <person name="Hallam S.J."/>
            <person name="Suttle C.A."/>
        </authorList>
    </citation>
    <scope>NUCLEOTIDE SEQUENCE</scope>
    <source>
        <strain evidence="2">Oxic3_3</strain>
    </source>
</reference>
<dbReference type="EMBL" id="KR029609">
    <property type="protein sequence ID" value="AKH48754.1"/>
    <property type="molecule type" value="Genomic_DNA"/>
</dbReference>
<feature type="transmembrane region" description="Helical" evidence="1">
    <location>
        <begin position="36"/>
        <end position="58"/>
    </location>
</feature>
<protein>
    <submittedName>
        <fullName evidence="2">Uncharacterized protein</fullName>
    </submittedName>
</protein>
<keyword evidence="1" id="KW-0472">Membrane</keyword>
<evidence type="ECO:0000256" key="1">
    <source>
        <dbReference type="SAM" id="Phobius"/>
    </source>
</evidence>
<name>A0A0F7L859_9VIRU</name>
<keyword evidence="1" id="KW-0812">Transmembrane</keyword>
<proteinExistence type="predicted"/>